<dbReference type="Proteomes" id="UP000622707">
    <property type="component" value="Unassembled WGS sequence"/>
</dbReference>
<dbReference type="Pfam" id="PF05163">
    <property type="entry name" value="DinB"/>
    <property type="match status" value="1"/>
</dbReference>
<sequence length="166" mass="18593">MSATAQIRRLTRYNAWANARLFQAVSELPEGAATAARPTLFGNMVHTLNHSFVVDRIWQAHLEGRPHGYTALNTKETPGFAELRQAQAEMDQWYVKYADTLPQDAHDEAVAFRFVDGGAGTMSRADILLHVVNHKTYHRGWVADMFFQAGVRPPATDLPVFLREAG</sequence>
<dbReference type="PANTHER" id="PTHR37302">
    <property type="entry name" value="SLR1116 PROTEIN"/>
    <property type="match status" value="1"/>
</dbReference>
<accession>A0ABS1JNL8</accession>
<proteinExistence type="inferred from homology"/>
<gene>
    <name evidence="3" type="ORF">JI746_12135</name>
</gene>
<protein>
    <submittedName>
        <fullName evidence="3">DinB family protein</fullName>
    </submittedName>
</protein>
<comment type="similarity">
    <text evidence="1">Belongs to the DinB family.</text>
</comment>
<evidence type="ECO:0000256" key="2">
    <source>
        <dbReference type="ARBA" id="ARBA00022723"/>
    </source>
</evidence>
<dbReference type="RefSeq" id="WP_201689772.1">
    <property type="nucleotide sequence ID" value="NZ_JAEQND010000006.1"/>
</dbReference>
<dbReference type="InterPro" id="IPR034660">
    <property type="entry name" value="DinB/YfiT-like"/>
</dbReference>
<organism evidence="3 4">
    <name type="scientific">Ramlibacter alkalitolerans</name>
    <dbReference type="NCBI Taxonomy" id="2039631"/>
    <lineage>
        <taxon>Bacteria</taxon>
        <taxon>Pseudomonadati</taxon>
        <taxon>Pseudomonadota</taxon>
        <taxon>Betaproteobacteria</taxon>
        <taxon>Burkholderiales</taxon>
        <taxon>Comamonadaceae</taxon>
        <taxon>Ramlibacter</taxon>
    </lineage>
</organism>
<evidence type="ECO:0000313" key="3">
    <source>
        <dbReference type="EMBL" id="MBL0425860.1"/>
    </source>
</evidence>
<name>A0ABS1JNL8_9BURK</name>
<dbReference type="SUPFAM" id="SSF109854">
    <property type="entry name" value="DinB/YfiT-like putative metalloenzymes"/>
    <property type="match status" value="1"/>
</dbReference>
<keyword evidence="4" id="KW-1185">Reference proteome</keyword>
<evidence type="ECO:0000256" key="1">
    <source>
        <dbReference type="ARBA" id="ARBA00008635"/>
    </source>
</evidence>
<evidence type="ECO:0000313" key="4">
    <source>
        <dbReference type="Proteomes" id="UP000622707"/>
    </source>
</evidence>
<dbReference type="PANTHER" id="PTHR37302:SF1">
    <property type="entry name" value="PROTEIN DINB"/>
    <property type="match status" value="1"/>
</dbReference>
<comment type="caution">
    <text evidence="3">The sequence shown here is derived from an EMBL/GenBank/DDBJ whole genome shotgun (WGS) entry which is preliminary data.</text>
</comment>
<dbReference type="EMBL" id="JAEQND010000006">
    <property type="protein sequence ID" value="MBL0425860.1"/>
    <property type="molecule type" value="Genomic_DNA"/>
</dbReference>
<dbReference type="Gene3D" id="1.20.120.450">
    <property type="entry name" value="dinb family like domain"/>
    <property type="match status" value="1"/>
</dbReference>
<dbReference type="InterPro" id="IPR007837">
    <property type="entry name" value="DinB"/>
</dbReference>
<reference evidence="3 4" key="1">
    <citation type="journal article" date="2017" name="Int. J. Syst. Evol. Microbiol.">
        <title>Ramlibacter alkalitolerans sp. nov., alkali-tolerant bacterium isolated from soil of ginseng.</title>
        <authorList>
            <person name="Lee D.H."/>
            <person name="Cha C.J."/>
        </authorList>
    </citation>
    <scope>NUCLEOTIDE SEQUENCE [LARGE SCALE GENOMIC DNA]</scope>
    <source>
        <strain evidence="3 4">KACC 19305</strain>
    </source>
</reference>
<keyword evidence="2" id="KW-0479">Metal-binding</keyword>